<dbReference type="GO" id="GO:0046983">
    <property type="term" value="F:protein dimerization activity"/>
    <property type="evidence" value="ECO:0007669"/>
    <property type="project" value="InterPro"/>
</dbReference>
<dbReference type="GO" id="GO:0009960">
    <property type="term" value="P:endosperm development"/>
    <property type="evidence" value="ECO:0007669"/>
    <property type="project" value="InterPro"/>
</dbReference>
<evidence type="ECO:0000313" key="9">
    <source>
        <dbReference type="EMBL" id="KAF7813685.1"/>
    </source>
</evidence>
<dbReference type="AlphaFoldDB" id="A0A834T100"/>
<dbReference type="Gene3D" id="4.10.280.10">
    <property type="entry name" value="Helix-loop-helix DNA-binding domain"/>
    <property type="match status" value="1"/>
</dbReference>
<dbReference type="InterPro" id="IPR036638">
    <property type="entry name" value="HLH_DNA-bd_sf"/>
</dbReference>
<evidence type="ECO:0000313" key="10">
    <source>
        <dbReference type="Proteomes" id="UP000634136"/>
    </source>
</evidence>
<dbReference type="InterPro" id="IPR011598">
    <property type="entry name" value="bHLH_dom"/>
</dbReference>
<dbReference type="GO" id="GO:0003700">
    <property type="term" value="F:DNA-binding transcription factor activity"/>
    <property type="evidence" value="ECO:0007669"/>
    <property type="project" value="InterPro"/>
</dbReference>
<keyword evidence="2" id="KW-0805">Transcription regulation</keyword>
<feature type="domain" description="BHLH" evidence="7">
    <location>
        <begin position="9"/>
        <end position="59"/>
    </location>
</feature>
<gene>
    <name evidence="9" type="ORF">G2W53_034661</name>
</gene>
<evidence type="ECO:0000256" key="3">
    <source>
        <dbReference type="ARBA" id="ARBA00023125"/>
    </source>
</evidence>
<keyword evidence="5" id="KW-0539">Nucleus</keyword>
<dbReference type="InterPro" id="IPR045239">
    <property type="entry name" value="bHLH95_bHLH"/>
</dbReference>
<dbReference type="PROSITE" id="PS50888">
    <property type="entry name" value="BHLH"/>
    <property type="match status" value="1"/>
</dbReference>
<dbReference type="GO" id="GO:0003677">
    <property type="term" value="F:DNA binding"/>
    <property type="evidence" value="ECO:0007669"/>
    <property type="project" value="UniProtKB-KW"/>
</dbReference>
<feature type="domain" description="ACT" evidence="8">
    <location>
        <begin position="111"/>
        <end position="181"/>
    </location>
</feature>
<dbReference type="SUPFAM" id="SSF47459">
    <property type="entry name" value="HLH, helix-loop-helix DNA-binding domain"/>
    <property type="match status" value="1"/>
</dbReference>
<evidence type="ECO:0000256" key="2">
    <source>
        <dbReference type="ARBA" id="ARBA00023015"/>
    </source>
</evidence>
<dbReference type="OrthoDB" id="1927122at2759"/>
<dbReference type="GO" id="GO:0005634">
    <property type="term" value="C:nucleus"/>
    <property type="evidence" value="ECO:0007669"/>
    <property type="project" value="UniProtKB-SubCell"/>
</dbReference>
<evidence type="ECO:0000256" key="6">
    <source>
        <dbReference type="SAM" id="Coils"/>
    </source>
</evidence>
<organism evidence="9 10">
    <name type="scientific">Senna tora</name>
    <dbReference type="NCBI Taxonomy" id="362788"/>
    <lineage>
        <taxon>Eukaryota</taxon>
        <taxon>Viridiplantae</taxon>
        <taxon>Streptophyta</taxon>
        <taxon>Embryophyta</taxon>
        <taxon>Tracheophyta</taxon>
        <taxon>Spermatophyta</taxon>
        <taxon>Magnoliopsida</taxon>
        <taxon>eudicotyledons</taxon>
        <taxon>Gunneridae</taxon>
        <taxon>Pentapetalae</taxon>
        <taxon>rosids</taxon>
        <taxon>fabids</taxon>
        <taxon>Fabales</taxon>
        <taxon>Fabaceae</taxon>
        <taxon>Caesalpinioideae</taxon>
        <taxon>Cassia clade</taxon>
        <taxon>Senna</taxon>
    </lineage>
</organism>
<dbReference type="PANTHER" id="PTHR46772:SF6">
    <property type="entry name" value="BHLH DOMAIN-CONTAINING PROTEIN"/>
    <property type="match status" value="1"/>
</dbReference>
<protein>
    <submittedName>
        <fullName evidence="9">Transcription factor UDT1-like</fullName>
    </submittedName>
</protein>
<dbReference type="PANTHER" id="PTHR46772">
    <property type="entry name" value="BHLH DOMAIN-CONTAINING PROTEIN"/>
    <property type="match status" value="1"/>
</dbReference>
<sequence length="181" mass="19939">MPASRKRSLERTGSLQIERDRRSKMSHMFAELQSTVPGLFSKVTREVIVNETINYIKHLENKKRRLEELKACSTTTTAAMIEPTARTTTTSNNKRNNSSITVTLSASNVAFFGIQSKAQPGLLTRIFKVFFNHNAEILAANVSVNNGDLTLAITALLPHNNHNGGDGNGTAEKIKTEILSL</sequence>
<keyword evidence="4" id="KW-0804">Transcription</keyword>
<comment type="caution">
    <text evidence="9">The sequence shown here is derived from an EMBL/GenBank/DDBJ whole genome shotgun (WGS) entry which is preliminary data.</text>
</comment>
<evidence type="ECO:0000256" key="4">
    <source>
        <dbReference type="ARBA" id="ARBA00023163"/>
    </source>
</evidence>
<evidence type="ECO:0000259" key="7">
    <source>
        <dbReference type="PROSITE" id="PS50888"/>
    </source>
</evidence>
<name>A0A834T100_9FABA</name>
<dbReference type="Pfam" id="PF00010">
    <property type="entry name" value="HLH"/>
    <property type="match status" value="1"/>
</dbReference>
<dbReference type="InterPro" id="IPR044278">
    <property type="entry name" value="BHLH95-like"/>
</dbReference>
<feature type="coiled-coil region" evidence="6">
    <location>
        <begin position="49"/>
        <end position="76"/>
    </location>
</feature>
<dbReference type="InterPro" id="IPR002912">
    <property type="entry name" value="ACT_dom"/>
</dbReference>
<proteinExistence type="predicted"/>
<evidence type="ECO:0000256" key="5">
    <source>
        <dbReference type="ARBA" id="ARBA00023242"/>
    </source>
</evidence>
<dbReference type="CDD" id="cd11393">
    <property type="entry name" value="bHLH_AtbHLH_like"/>
    <property type="match status" value="1"/>
</dbReference>
<keyword evidence="6" id="KW-0175">Coiled coil</keyword>
<dbReference type="PROSITE" id="PS51671">
    <property type="entry name" value="ACT"/>
    <property type="match status" value="1"/>
</dbReference>
<dbReference type="SMART" id="SM00353">
    <property type="entry name" value="HLH"/>
    <property type="match status" value="1"/>
</dbReference>
<evidence type="ECO:0000256" key="1">
    <source>
        <dbReference type="ARBA" id="ARBA00004123"/>
    </source>
</evidence>
<keyword evidence="3" id="KW-0238">DNA-binding</keyword>
<reference evidence="9" key="1">
    <citation type="submission" date="2020-09" db="EMBL/GenBank/DDBJ databases">
        <title>Genome-Enabled Discovery of Anthraquinone Biosynthesis in Senna tora.</title>
        <authorList>
            <person name="Kang S.-H."/>
            <person name="Pandey R.P."/>
            <person name="Lee C.-M."/>
            <person name="Sim J.-S."/>
            <person name="Jeong J.-T."/>
            <person name="Choi B.-S."/>
            <person name="Jung M."/>
            <person name="Ginzburg D."/>
            <person name="Zhao K."/>
            <person name="Won S.Y."/>
            <person name="Oh T.-J."/>
            <person name="Yu Y."/>
            <person name="Kim N.-H."/>
            <person name="Lee O.R."/>
            <person name="Lee T.-H."/>
            <person name="Bashyal P."/>
            <person name="Kim T.-S."/>
            <person name="Lee W.-H."/>
            <person name="Kawkins C."/>
            <person name="Kim C.-K."/>
            <person name="Kim J.S."/>
            <person name="Ahn B.O."/>
            <person name="Rhee S.Y."/>
            <person name="Sohng J.K."/>
        </authorList>
    </citation>
    <scope>NUCLEOTIDE SEQUENCE</scope>
    <source>
        <tissue evidence="9">Leaf</tissue>
    </source>
</reference>
<comment type="subcellular location">
    <subcellularLocation>
        <location evidence="1">Nucleus</location>
    </subcellularLocation>
</comment>
<evidence type="ECO:0000259" key="8">
    <source>
        <dbReference type="PROSITE" id="PS51671"/>
    </source>
</evidence>
<dbReference type="EMBL" id="JAAIUW010000010">
    <property type="protein sequence ID" value="KAF7813685.1"/>
    <property type="molecule type" value="Genomic_DNA"/>
</dbReference>
<keyword evidence="10" id="KW-1185">Reference proteome</keyword>
<accession>A0A834T100</accession>
<dbReference type="Proteomes" id="UP000634136">
    <property type="component" value="Unassembled WGS sequence"/>
</dbReference>